<evidence type="ECO:0000313" key="3">
    <source>
        <dbReference type="Proteomes" id="UP000054477"/>
    </source>
</evidence>
<dbReference type="OrthoDB" id="5296287at2759"/>
<protein>
    <submittedName>
        <fullName evidence="2">Uncharacterized protein</fullName>
    </submittedName>
</protein>
<reference evidence="2 3" key="1">
    <citation type="submission" date="2014-04" db="EMBL/GenBank/DDBJ databases">
        <authorList>
            <consortium name="DOE Joint Genome Institute"/>
            <person name="Kuo A."/>
            <person name="Kohler A."/>
            <person name="Nagy L.G."/>
            <person name="Floudas D."/>
            <person name="Copeland A."/>
            <person name="Barry K.W."/>
            <person name="Cichocki N."/>
            <person name="Veneault-Fourrey C."/>
            <person name="LaButti K."/>
            <person name="Lindquist E.A."/>
            <person name="Lipzen A."/>
            <person name="Lundell T."/>
            <person name="Morin E."/>
            <person name="Murat C."/>
            <person name="Sun H."/>
            <person name="Tunlid A."/>
            <person name="Henrissat B."/>
            <person name="Grigoriev I.V."/>
            <person name="Hibbett D.S."/>
            <person name="Martin F."/>
            <person name="Nordberg H.P."/>
            <person name="Cantor M.N."/>
            <person name="Hua S.X."/>
        </authorList>
    </citation>
    <scope>NUCLEOTIDE SEQUENCE [LARGE SCALE GENOMIC DNA]</scope>
    <source>
        <strain evidence="2 3">LaAM-08-1</strain>
    </source>
</reference>
<keyword evidence="1" id="KW-0812">Transmembrane</keyword>
<feature type="transmembrane region" description="Helical" evidence="1">
    <location>
        <begin position="29"/>
        <end position="51"/>
    </location>
</feature>
<accession>A0A0C9XUD4</accession>
<evidence type="ECO:0000256" key="1">
    <source>
        <dbReference type="SAM" id="Phobius"/>
    </source>
</evidence>
<evidence type="ECO:0000313" key="2">
    <source>
        <dbReference type="EMBL" id="KIK05294.1"/>
    </source>
</evidence>
<sequence>TVAEERFKTTIVRDGQSTIVPDYTKIQEIFIGLVALVVVVITLLGPEYVYISIFMWRD</sequence>
<proteinExistence type="predicted"/>
<organism evidence="2 3">
    <name type="scientific">Laccaria amethystina LaAM-08-1</name>
    <dbReference type="NCBI Taxonomy" id="1095629"/>
    <lineage>
        <taxon>Eukaryota</taxon>
        <taxon>Fungi</taxon>
        <taxon>Dikarya</taxon>
        <taxon>Basidiomycota</taxon>
        <taxon>Agaricomycotina</taxon>
        <taxon>Agaricomycetes</taxon>
        <taxon>Agaricomycetidae</taxon>
        <taxon>Agaricales</taxon>
        <taxon>Agaricineae</taxon>
        <taxon>Hydnangiaceae</taxon>
        <taxon>Laccaria</taxon>
    </lineage>
</organism>
<gene>
    <name evidence="2" type="ORF">K443DRAFT_91645</name>
</gene>
<dbReference type="AlphaFoldDB" id="A0A0C9XUD4"/>
<dbReference type="HOGENOM" id="CLU_2984525_0_0_1"/>
<keyword evidence="3" id="KW-1185">Reference proteome</keyword>
<dbReference type="EMBL" id="KN838561">
    <property type="protein sequence ID" value="KIK05294.1"/>
    <property type="molecule type" value="Genomic_DNA"/>
</dbReference>
<dbReference type="Proteomes" id="UP000054477">
    <property type="component" value="Unassembled WGS sequence"/>
</dbReference>
<keyword evidence="1" id="KW-0472">Membrane</keyword>
<keyword evidence="1" id="KW-1133">Transmembrane helix</keyword>
<name>A0A0C9XUD4_9AGAR</name>
<reference evidence="3" key="2">
    <citation type="submission" date="2015-01" db="EMBL/GenBank/DDBJ databases">
        <title>Evolutionary Origins and Diversification of the Mycorrhizal Mutualists.</title>
        <authorList>
            <consortium name="DOE Joint Genome Institute"/>
            <consortium name="Mycorrhizal Genomics Consortium"/>
            <person name="Kohler A."/>
            <person name="Kuo A."/>
            <person name="Nagy L.G."/>
            <person name="Floudas D."/>
            <person name="Copeland A."/>
            <person name="Barry K.W."/>
            <person name="Cichocki N."/>
            <person name="Veneault-Fourrey C."/>
            <person name="LaButti K."/>
            <person name="Lindquist E.A."/>
            <person name="Lipzen A."/>
            <person name="Lundell T."/>
            <person name="Morin E."/>
            <person name="Murat C."/>
            <person name="Riley R."/>
            <person name="Ohm R."/>
            <person name="Sun H."/>
            <person name="Tunlid A."/>
            <person name="Henrissat B."/>
            <person name="Grigoriev I.V."/>
            <person name="Hibbett D.S."/>
            <person name="Martin F."/>
        </authorList>
    </citation>
    <scope>NUCLEOTIDE SEQUENCE [LARGE SCALE GENOMIC DNA]</scope>
    <source>
        <strain evidence="3">LaAM-08-1</strain>
    </source>
</reference>
<feature type="non-terminal residue" evidence="2">
    <location>
        <position position="1"/>
    </location>
</feature>